<reference evidence="1" key="1">
    <citation type="submission" date="2022-07" db="EMBL/GenBank/DDBJ databases">
        <title>Phylogenomic reconstructions and comparative analyses of Kickxellomycotina fungi.</title>
        <authorList>
            <person name="Reynolds N.K."/>
            <person name="Stajich J.E."/>
            <person name="Barry K."/>
            <person name="Grigoriev I.V."/>
            <person name="Crous P."/>
            <person name="Smith M.E."/>
        </authorList>
    </citation>
    <scope>NUCLEOTIDE SEQUENCE</scope>
    <source>
        <strain evidence="1">CBS 190363</strain>
    </source>
</reference>
<evidence type="ECO:0000313" key="1">
    <source>
        <dbReference type="EMBL" id="KAJ2885585.1"/>
    </source>
</evidence>
<keyword evidence="2" id="KW-1185">Reference proteome</keyword>
<organism evidence="1 2">
    <name type="scientific">Coemansia aciculifera</name>
    <dbReference type="NCBI Taxonomy" id="417176"/>
    <lineage>
        <taxon>Eukaryota</taxon>
        <taxon>Fungi</taxon>
        <taxon>Fungi incertae sedis</taxon>
        <taxon>Zoopagomycota</taxon>
        <taxon>Kickxellomycotina</taxon>
        <taxon>Kickxellomycetes</taxon>
        <taxon>Kickxellales</taxon>
        <taxon>Kickxellaceae</taxon>
        <taxon>Coemansia</taxon>
    </lineage>
</organism>
<name>A0ACC1LVD9_9FUNG</name>
<dbReference type="Proteomes" id="UP001139981">
    <property type="component" value="Unassembled WGS sequence"/>
</dbReference>
<gene>
    <name evidence="1" type="ORF">IWW38_005310</name>
</gene>
<feature type="non-terminal residue" evidence="1">
    <location>
        <position position="1"/>
    </location>
</feature>
<dbReference type="EMBL" id="JANBVB010002403">
    <property type="protein sequence ID" value="KAJ2885585.1"/>
    <property type="molecule type" value="Genomic_DNA"/>
</dbReference>
<accession>A0ACC1LVD9</accession>
<sequence>PVSAMADMVMGRETPAGLGRLDCILHLNSTENLQSQFGVILEFKPIPNDAGTRNARSTSDGIIDEAAIDRQVSTCGEQLAKDALNQIIRTDYGTALAGCVERMYIGMAIGNNAVFTKTKLYKRPTTSSEVWTEVDRLR</sequence>
<proteinExistence type="predicted"/>
<comment type="caution">
    <text evidence="1">The sequence shown here is derived from an EMBL/GenBank/DDBJ whole genome shotgun (WGS) entry which is preliminary data.</text>
</comment>
<evidence type="ECO:0000313" key="2">
    <source>
        <dbReference type="Proteomes" id="UP001139981"/>
    </source>
</evidence>
<protein>
    <submittedName>
        <fullName evidence="1">Uncharacterized protein</fullName>
    </submittedName>
</protein>